<dbReference type="GO" id="GO:0046872">
    <property type="term" value="F:metal ion binding"/>
    <property type="evidence" value="ECO:0007669"/>
    <property type="project" value="UniProtKB-KW"/>
</dbReference>
<feature type="domain" description="Transposase Helix-turn-helix" evidence="4">
    <location>
        <begin position="156"/>
        <end position="205"/>
    </location>
</feature>
<name>F2RC93_STRVP</name>
<evidence type="ECO:0000313" key="5">
    <source>
        <dbReference type="EMBL" id="CCA59344.1"/>
    </source>
</evidence>
<dbReference type="Proteomes" id="UP000006854">
    <property type="component" value="Chromosome"/>
</dbReference>
<keyword evidence="6" id="KW-1185">Reference proteome</keyword>
<gene>
    <name evidence="5" type="ordered locus">SVEN_6058</name>
</gene>
<evidence type="ECO:0000259" key="3">
    <source>
        <dbReference type="Pfam" id="PF13359"/>
    </source>
</evidence>
<dbReference type="Pfam" id="PF13613">
    <property type="entry name" value="HTH_Tnp_4"/>
    <property type="match status" value="1"/>
</dbReference>
<evidence type="ECO:0000256" key="2">
    <source>
        <dbReference type="ARBA" id="ARBA00022723"/>
    </source>
</evidence>
<protein>
    <submittedName>
        <fullName evidence="5">Insertion element transposase</fullName>
    </submittedName>
</protein>
<dbReference type="EMBL" id="FR845719">
    <property type="protein sequence ID" value="CCA59344.1"/>
    <property type="molecule type" value="Genomic_DNA"/>
</dbReference>
<dbReference type="STRING" id="953739.SVEN_6058"/>
<evidence type="ECO:0000259" key="4">
    <source>
        <dbReference type="Pfam" id="PF13613"/>
    </source>
</evidence>
<dbReference type="HOGENOM" id="CLU_056373_0_0_11"/>
<dbReference type="InterPro" id="IPR027805">
    <property type="entry name" value="Transposase_HTH_dom"/>
</dbReference>
<organism evidence="5 6">
    <name type="scientific">Streptomyces venezuelae (strain ATCC 10712 / CBS 650.69 / DSM 40230 / JCM 4526 / NBRC 13096 / PD 04745)</name>
    <dbReference type="NCBI Taxonomy" id="953739"/>
    <lineage>
        <taxon>Bacteria</taxon>
        <taxon>Bacillati</taxon>
        <taxon>Actinomycetota</taxon>
        <taxon>Actinomycetes</taxon>
        <taxon>Kitasatosporales</taxon>
        <taxon>Streptomycetaceae</taxon>
        <taxon>Streptomyces</taxon>
    </lineage>
</organism>
<accession>F2RC93</accession>
<keyword evidence="2" id="KW-0479">Metal-binding</keyword>
<proteinExistence type="predicted"/>
<evidence type="ECO:0000256" key="1">
    <source>
        <dbReference type="ARBA" id="ARBA00001968"/>
    </source>
</evidence>
<reference evidence="5 6" key="1">
    <citation type="journal article" date="2011" name="BMC Genomics">
        <title>Genome-wide analysis of the role of GlnR in Streptomyces venezuelae provides new insights into global nitrogen regulation in actinomycetes.</title>
        <authorList>
            <person name="Pullan S.T."/>
            <person name="Bibb M.J."/>
            <person name="Merrick M."/>
        </authorList>
    </citation>
    <scope>NUCLEOTIDE SEQUENCE [LARGE SCALE GENOMIC DNA]</scope>
    <source>
        <strain evidence="6">ATCC 10712 / CBS 650.69 / DSM 40230 / JCM 4526 / NBRC 13096 / PD 04745</strain>
    </source>
</reference>
<dbReference type="AlphaFoldDB" id="F2RC93"/>
<dbReference type="PANTHER" id="PTHR23080">
    <property type="entry name" value="THAP DOMAIN PROTEIN"/>
    <property type="match status" value="1"/>
</dbReference>
<dbReference type="PANTHER" id="PTHR23080:SF141">
    <property type="entry name" value="TRANSPOSASE HELIX-TURN-HELIX DOMAIN-CONTAINING PROTEIN"/>
    <property type="match status" value="1"/>
</dbReference>
<comment type="cofactor">
    <cofactor evidence="1">
        <name>a divalent metal cation</name>
        <dbReference type="ChEBI" id="CHEBI:60240"/>
    </cofactor>
</comment>
<feature type="domain" description="DDE Tnp4" evidence="3">
    <location>
        <begin position="232"/>
        <end position="392"/>
    </location>
</feature>
<dbReference type="KEGG" id="sve:SVEN_6058"/>
<dbReference type="Pfam" id="PF13359">
    <property type="entry name" value="DDE_Tnp_4"/>
    <property type="match status" value="1"/>
</dbReference>
<sequence>MRQTYSTGRRCRITIECVPAPTRHPAQRNCFLPERRGGQSGSLSLCPTTGVRLGSRHSVAGLHPASIPPQLPASAPNELVHGRRRDVEPWMGDHGHVAGNASRALITSNRRITGLSADAIAELSAEIGPLWHECHQDRLACRQRKRAVGAGAKLRLVFVDRLLATLLHLRHGTTHDVLACWFGVDRSTITRAIGEVRPLLAERGCTVSPDARLRTLAEVVEHLGASGKTGIIDGTEIRVRRPAASRKDRDRFISGKNKQNAVKSMVVTDAKGCVLWCSPAEPGSCADITHARQSGLVKLLADGPAVEILADAGYQGLGAQTAGRVVTTPHRKFKKDALDWYEEIYERQRKAHSSRRLRVEHGIAHLKNWRSLTRHLGRREHMSDNVQAVAGLLSHQQIVDLIPARQR</sequence>
<evidence type="ECO:0000313" key="6">
    <source>
        <dbReference type="Proteomes" id="UP000006854"/>
    </source>
</evidence>
<dbReference type="InterPro" id="IPR027806">
    <property type="entry name" value="HARBI1_dom"/>
</dbReference>
<dbReference type="PATRIC" id="fig|953739.5.peg.1267"/>
<dbReference type="eggNOG" id="ENOG502ZAJS">
    <property type="taxonomic scope" value="Bacteria"/>
</dbReference>